<dbReference type="InterPro" id="IPR001405">
    <property type="entry name" value="UPF0758"/>
</dbReference>
<sequence length="229" mass="25727">MNSFSDQYLTELFLNGLAGLTGLSYAQLKEYAESNSIFNIVDYPDLVHPSPEQLAKIELLKELIKSYNVLRTIEDSRLELSNSSVVGKYFVSFLEGKRDKEVFMVTFLDTKLKVIETRVVSEGDIDSAAVYPKDILKRALDCRCSSIFLAHNHPSGDPTPSTEDIAITQRLVNIFEPLGIGVKDHFIVGGMSYYSLREQGASCFNSKDIANYEPIYYNDSLADELELEP</sequence>
<proteinExistence type="inferred from homology"/>
<accession>A0A1M5Q603</accession>
<feature type="domain" description="MPN" evidence="7">
    <location>
        <begin position="79"/>
        <end position="202"/>
    </location>
</feature>
<dbReference type="GO" id="GO:0006508">
    <property type="term" value="P:proteolysis"/>
    <property type="evidence" value="ECO:0007669"/>
    <property type="project" value="UniProtKB-KW"/>
</dbReference>
<keyword evidence="5" id="KW-0862">Zinc</keyword>
<dbReference type="PANTHER" id="PTHR30471">
    <property type="entry name" value="DNA REPAIR PROTEIN RADC"/>
    <property type="match status" value="1"/>
</dbReference>
<comment type="similarity">
    <text evidence="1">Belongs to the UPF0758 family.</text>
</comment>
<evidence type="ECO:0000313" key="8">
    <source>
        <dbReference type="EMBL" id="SHH09485.1"/>
    </source>
</evidence>
<dbReference type="OrthoDB" id="9804482at2"/>
<name>A0A1M5Q603_9FIRM</name>
<dbReference type="InterPro" id="IPR020891">
    <property type="entry name" value="UPF0758_CS"/>
</dbReference>
<gene>
    <name evidence="8" type="ORF">SAMN02746098_00152</name>
</gene>
<keyword evidence="9" id="KW-1185">Reference proteome</keyword>
<dbReference type="InterPro" id="IPR025657">
    <property type="entry name" value="RadC_JAB"/>
</dbReference>
<dbReference type="GO" id="GO:0008237">
    <property type="term" value="F:metallopeptidase activity"/>
    <property type="evidence" value="ECO:0007669"/>
    <property type="project" value="UniProtKB-KW"/>
</dbReference>
<dbReference type="PANTHER" id="PTHR30471:SF3">
    <property type="entry name" value="UPF0758 PROTEIN YEES-RELATED"/>
    <property type="match status" value="1"/>
</dbReference>
<organism evidence="8 9">
    <name type="scientific">Desulfosporosinus lacus DSM 15449</name>
    <dbReference type="NCBI Taxonomy" id="1121420"/>
    <lineage>
        <taxon>Bacteria</taxon>
        <taxon>Bacillati</taxon>
        <taxon>Bacillota</taxon>
        <taxon>Clostridia</taxon>
        <taxon>Eubacteriales</taxon>
        <taxon>Desulfitobacteriaceae</taxon>
        <taxon>Desulfosporosinus</taxon>
    </lineage>
</organism>
<keyword evidence="3" id="KW-0479">Metal-binding</keyword>
<evidence type="ECO:0000256" key="1">
    <source>
        <dbReference type="ARBA" id="ARBA00010243"/>
    </source>
</evidence>
<keyword evidence="6" id="KW-0482">Metalloprotease</keyword>
<evidence type="ECO:0000259" key="7">
    <source>
        <dbReference type="PROSITE" id="PS50249"/>
    </source>
</evidence>
<keyword evidence="4" id="KW-0378">Hydrolase</keyword>
<dbReference type="EMBL" id="FQXJ01000003">
    <property type="protein sequence ID" value="SHH09485.1"/>
    <property type="molecule type" value="Genomic_DNA"/>
</dbReference>
<dbReference type="CDD" id="cd08071">
    <property type="entry name" value="MPN_DUF2466"/>
    <property type="match status" value="1"/>
</dbReference>
<evidence type="ECO:0000256" key="5">
    <source>
        <dbReference type="ARBA" id="ARBA00022833"/>
    </source>
</evidence>
<evidence type="ECO:0000313" key="9">
    <source>
        <dbReference type="Proteomes" id="UP000183954"/>
    </source>
</evidence>
<evidence type="ECO:0000256" key="6">
    <source>
        <dbReference type="ARBA" id="ARBA00023049"/>
    </source>
</evidence>
<protein>
    <submittedName>
        <fullName evidence="8">DNA repair protein RadC</fullName>
    </submittedName>
</protein>
<dbReference type="RefSeq" id="WP_073027076.1">
    <property type="nucleotide sequence ID" value="NZ_FQXJ01000003.1"/>
</dbReference>
<dbReference type="Pfam" id="PF04002">
    <property type="entry name" value="RadC"/>
    <property type="match status" value="1"/>
</dbReference>
<dbReference type="Gene3D" id="3.40.140.10">
    <property type="entry name" value="Cytidine Deaminase, domain 2"/>
    <property type="match status" value="1"/>
</dbReference>
<evidence type="ECO:0000256" key="4">
    <source>
        <dbReference type="ARBA" id="ARBA00022801"/>
    </source>
</evidence>
<dbReference type="Proteomes" id="UP000183954">
    <property type="component" value="Unassembled WGS sequence"/>
</dbReference>
<evidence type="ECO:0000256" key="3">
    <source>
        <dbReference type="ARBA" id="ARBA00022723"/>
    </source>
</evidence>
<dbReference type="InterPro" id="IPR037518">
    <property type="entry name" value="MPN"/>
</dbReference>
<reference evidence="9" key="1">
    <citation type="submission" date="2016-11" db="EMBL/GenBank/DDBJ databases">
        <authorList>
            <person name="Varghese N."/>
            <person name="Submissions S."/>
        </authorList>
    </citation>
    <scope>NUCLEOTIDE SEQUENCE [LARGE SCALE GENOMIC DNA]</scope>
    <source>
        <strain evidence="9">DSM 15449</strain>
    </source>
</reference>
<dbReference type="GO" id="GO:0046872">
    <property type="term" value="F:metal ion binding"/>
    <property type="evidence" value="ECO:0007669"/>
    <property type="project" value="UniProtKB-KW"/>
</dbReference>
<dbReference type="STRING" id="1121420.SAMN02746098_00152"/>
<dbReference type="PROSITE" id="PS50249">
    <property type="entry name" value="MPN"/>
    <property type="match status" value="1"/>
</dbReference>
<evidence type="ECO:0000256" key="2">
    <source>
        <dbReference type="ARBA" id="ARBA00022670"/>
    </source>
</evidence>
<keyword evidence="2" id="KW-0645">Protease</keyword>
<dbReference type="PROSITE" id="PS01302">
    <property type="entry name" value="UPF0758"/>
    <property type="match status" value="1"/>
</dbReference>
<dbReference type="AlphaFoldDB" id="A0A1M5Q603"/>